<name>A0ABT4YW45_9VIBR</name>
<evidence type="ECO:0000313" key="2">
    <source>
        <dbReference type="Proteomes" id="UP001210678"/>
    </source>
</evidence>
<reference evidence="1 2" key="1">
    <citation type="submission" date="2023-01" db="EMBL/GenBank/DDBJ databases">
        <title>Vibrio sp. KJ40-1 sp.nov, isolated from marine algae.</title>
        <authorList>
            <person name="Butt M."/>
            <person name="Kim J.M.J."/>
            <person name="Jeon C.O.C."/>
        </authorList>
    </citation>
    <scope>NUCLEOTIDE SEQUENCE [LARGE SCALE GENOMIC DNA]</scope>
    <source>
        <strain evidence="1 2">KJ40-1</strain>
    </source>
</reference>
<comment type="caution">
    <text evidence="1">The sequence shown here is derived from an EMBL/GenBank/DDBJ whole genome shotgun (WGS) entry which is preliminary data.</text>
</comment>
<proteinExistence type="predicted"/>
<dbReference type="Pfam" id="PF14316">
    <property type="entry name" value="DUF4381"/>
    <property type="match status" value="1"/>
</dbReference>
<sequence length="81" mass="9195">MEIVRQAVLSYYPRDRVAHLSGENWLAFLDSQVKTPIFEAHEKEWSNALYQKNSTTNNEVLISQCETWLSSALPPSKGGRG</sequence>
<dbReference type="EMBL" id="JAQLOI010000003">
    <property type="protein sequence ID" value="MDB1125801.1"/>
    <property type="molecule type" value="Genomic_DNA"/>
</dbReference>
<dbReference type="InterPro" id="IPR025489">
    <property type="entry name" value="DUF4381"/>
</dbReference>
<dbReference type="RefSeq" id="WP_272139838.1">
    <property type="nucleotide sequence ID" value="NZ_JAQLOI010000003.1"/>
</dbReference>
<protein>
    <submittedName>
        <fullName evidence="1">DUF4381 domain-containing protein</fullName>
    </submittedName>
</protein>
<dbReference type="Proteomes" id="UP001210678">
    <property type="component" value="Unassembled WGS sequence"/>
</dbReference>
<keyword evidence="2" id="KW-1185">Reference proteome</keyword>
<organism evidence="1 2">
    <name type="scientific">Vibrio algarum</name>
    <dbReference type="NCBI Taxonomy" id="3020714"/>
    <lineage>
        <taxon>Bacteria</taxon>
        <taxon>Pseudomonadati</taxon>
        <taxon>Pseudomonadota</taxon>
        <taxon>Gammaproteobacteria</taxon>
        <taxon>Vibrionales</taxon>
        <taxon>Vibrionaceae</taxon>
        <taxon>Vibrio</taxon>
    </lineage>
</organism>
<accession>A0ABT4YW45</accession>
<gene>
    <name evidence="1" type="ORF">PGX00_19910</name>
</gene>
<evidence type="ECO:0000313" key="1">
    <source>
        <dbReference type="EMBL" id="MDB1125801.1"/>
    </source>
</evidence>